<keyword evidence="3" id="KW-1185">Reference proteome</keyword>
<reference evidence="2 3" key="1">
    <citation type="journal article" date="2024" name="BMC Genomics">
        <title>De novo assembly and annotation of Popillia japonica's genome with initial clues to its potential as an invasive pest.</title>
        <authorList>
            <person name="Cucini C."/>
            <person name="Boschi S."/>
            <person name="Funari R."/>
            <person name="Cardaioli E."/>
            <person name="Iannotti N."/>
            <person name="Marturano G."/>
            <person name="Paoli F."/>
            <person name="Bruttini M."/>
            <person name="Carapelli A."/>
            <person name="Frati F."/>
            <person name="Nardi F."/>
        </authorList>
    </citation>
    <scope>NUCLEOTIDE SEQUENCE [LARGE SCALE GENOMIC DNA]</scope>
    <source>
        <strain evidence="2">DMR45628</strain>
    </source>
</reference>
<dbReference type="PANTHER" id="PTHR11439">
    <property type="entry name" value="GAG-POL-RELATED RETROTRANSPOSON"/>
    <property type="match status" value="1"/>
</dbReference>
<evidence type="ECO:0000313" key="2">
    <source>
        <dbReference type="EMBL" id="KAK9719679.1"/>
    </source>
</evidence>
<proteinExistence type="predicted"/>
<evidence type="ECO:0000313" key="3">
    <source>
        <dbReference type="Proteomes" id="UP001458880"/>
    </source>
</evidence>
<dbReference type="PANTHER" id="PTHR11439:SF483">
    <property type="entry name" value="PEPTIDE SYNTHASE GLIP-LIKE, PUTATIVE (AFU_ORTHOLOGUE AFUA_3G12920)-RELATED"/>
    <property type="match status" value="1"/>
</dbReference>
<dbReference type="CDD" id="cd09272">
    <property type="entry name" value="RNase_HI_RT_Ty1"/>
    <property type="match status" value="1"/>
</dbReference>
<evidence type="ECO:0008006" key="4">
    <source>
        <dbReference type="Google" id="ProtNLM"/>
    </source>
</evidence>
<gene>
    <name evidence="2" type="ORF">QE152_g22486</name>
</gene>
<accession>A0AAW1KKF1</accession>
<dbReference type="Pfam" id="PF14223">
    <property type="entry name" value="Retrotran_gag_2"/>
    <property type="match status" value="1"/>
</dbReference>
<dbReference type="Proteomes" id="UP001458880">
    <property type="component" value="Unassembled WGS sequence"/>
</dbReference>
<dbReference type="AlphaFoldDB" id="A0AAW1KKF1"/>
<feature type="coiled-coil region" evidence="1">
    <location>
        <begin position="121"/>
        <end position="159"/>
    </location>
</feature>
<protein>
    <recommendedName>
        <fullName evidence="4">Polyprotein</fullName>
    </recommendedName>
</protein>
<name>A0AAW1KKF1_POPJA</name>
<comment type="caution">
    <text evidence="2">The sequence shown here is derived from an EMBL/GenBank/DDBJ whole genome shotgun (WGS) entry which is preliminary data.</text>
</comment>
<dbReference type="EMBL" id="JASPKY010000217">
    <property type="protein sequence ID" value="KAK9719679.1"/>
    <property type="molecule type" value="Genomic_DNA"/>
</dbReference>
<evidence type="ECO:0000256" key="1">
    <source>
        <dbReference type="SAM" id="Coils"/>
    </source>
</evidence>
<keyword evidence="1" id="KW-0175">Coiled coil</keyword>
<sequence length="379" mass="44284">MAWREKFNLVQFAGENFGAWSFRIKSILRETEVIKAIEEIDFSRVATNATKEARAQAILISSVADTHLEYLKDKGNAYLTYKNLEDNFKKRGVRSRLFLRRKLSDIKHNEENSLLNHFVELEEIFSQLKDADNELSEELEEIFSQLKDADNELSEEEKINYVLLSMPKSYEAIVGGGGAIAWDGKENIEEEIISRNKPEIEDIEKREQRVKQKPKWQQDYVMEWRKAVEEEIKVLKESDTWEIVPKQKDMKLLDNKWVFTRKIVNDQSICKASCMEIQKTSADWARDYDRKSTTGYLFKVYNNTVVWKSRKQATVALSTTEAELVSLCEATVEACWIKKLLFELNIIMKCVTIFEDNQSTMKSVKNSDQKRLKHMDKTS</sequence>
<organism evidence="2 3">
    <name type="scientific">Popillia japonica</name>
    <name type="common">Japanese beetle</name>
    <dbReference type="NCBI Taxonomy" id="7064"/>
    <lineage>
        <taxon>Eukaryota</taxon>
        <taxon>Metazoa</taxon>
        <taxon>Ecdysozoa</taxon>
        <taxon>Arthropoda</taxon>
        <taxon>Hexapoda</taxon>
        <taxon>Insecta</taxon>
        <taxon>Pterygota</taxon>
        <taxon>Neoptera</taxon>
        <taxon>Endopterygota</taxon>
        <taxon>Coleoptera</taxon>
        <taxon>Polyphaga</taxon>
        <taxon>Scarabaeiformia</taxon>
        <taxon>Scarabaeidae</taxon>
        <taxon>Rutelinae</taxon>
        <taxon>Popillia</taxon>
    </lineage>
</organism>